<dbReference type="PATRIC" id="fig|1110509.7.peg.1273"/>
<dbReference type="PANTHER" id="PTHR43855">
    <property type="entry name" value="THIOSULFATE SULFURTRANSFERASE"/>
    <property type="match status" value="1"/>
</dbReference>
<dbReference type="InterPro" id="IPR036873">
    <property type="entry name" value="Rhodanese-like_dom_sf"/>
</dbReference>
<feature type="compositionally biased region" description="Low complexity" evidence="2">
    <location>
        <begin position="35"/>
        <end position="52"/>
    </location>
</feature>
<evidence type="ECO:0000313" key="4">
    <source>
        <dbReference type="EMBL" id="AET64514.1"/>
    </source>
</evidence>
<dbReference type="InterPro" id="IPR051126">
    <property type="entry name" value="Thiosulfate_sulfurtransferase"/>
</dbReference>
<dbReference type="InterPro" id="IPR001763">
    <property type="entry name" value="Rhodanese-like_dom"/>
</dbReference>
<organism evidence="4 5">
    <name type="scientific">Methanothrix harundinacea (strain 6Ac)</name>
    <name type="common">Methanosaeta harundinacea</name>
    <dbReference type="NCBI Taxonomy" id="1110509"/>
    <lineage>
        <taxon>Archaea</taxon>
        <taxon>Methanobacteriati</taxon>
        <taxon>Methanobacteriota</taxon>
        <taxon>Stenosarchaea group</taxon>
        <taxon>Methanomicrobia</taxon>
        <taxon>Methanotrichales</taxon>
        <taxon>Methanotrichaceae</taxon>
        <taxon>Methanothrix</taxon>
    </lineage>
</organism>
<keyword evidence="5" id="KW-1185">Reference proteome</keyword>
<dbReference type="SUPFAM" id="SSF52821">
    <property type="entry name" value="Rhodanese/Cell cycle control phosphatase"/>
    <property type="match status" value="2"/>
</dbReference>
<dbReference type="STRING" id="1110509.Mhar_1146"/>
<dbReference type="HOGENOM" id="CLU_043633_0_0_2"/>
<dbReference type="AlphaFoldDB" id="G7WMU9"/>
<evidence type="ECO:0000313" key="5">
    <source>
        <dbReference type="Proteomes" id="UP000005877"/>
    </source>
</evidence>
<dbReference type="Gene3D" id="3.40.250.10">
    <property type="entry name" value="Rhodanese-like domain"/>
    <property type="match status" value="2"/>
</dbReference>
<dbReference type="KEGG" id="mhi:Mhar_1146"/>
<proteinExistence type="predicted"/>
<protein>
    <recommendedName>
        <fullName evidence="3">Rhodanese domain-containing protein</fullName>
    </recommendedName>
</protein>
<evidence type="ECO:0000256" key="1">
    <source>
        <dbReference type="ARBA" id="ARBA00022737"/>
    </source>
</evidence>
<reference evidence="4 5" key="1">
    <citation type="journal article" date="2012" name="PLoS ONE">
        <title>The genome characteristics and predicted function of methyl-group oxidation pathway in the obligate aceticlastic methanogens, Methanosaeta spp.</title>
        <authorList>
            <person name="Zhu J."/>
            <person name="Zheng H."/>
            <person name="Ai G."/>
            <person name="Zhang G."/>
            <person name="Liu D."/>
            <person name="Liu X."/>
            <person name="Dong X."/>
        </authorList>
    </citation>
    <scope>NUCLEOTIDE SEQUENCE [LARGE SCALE GENOMIC DNA]</scope>
    <source>
        <strain evidence="4 5">6Ac</strain>
    </source>
</reference>
<name>G7WMU9_METH6</name>
<dbReference type="PANTHER" id="PTHR43855:SF1">
    <property type="entry name" value="THIOSULFATE SULFURTRANSFERASE"/>
    <property type="match status" value="1"/>
</dbReference>
<dbReference type="EMBL" id="CP003117">
    <property type="protein sequence ID" value="AET64514.1"/>
    <property type="molecule type" value="Genomic_DNA"/>
</dbReference>
<evidence type="ECO:0000256" key="2">
    <source>
        <dbReference type="SAM" id="MobiDB-lite"/>
    </source>
</evidence>
<sequence length="299" mass="32536">MLIIIIAFTSGTVAKCPSDTFNPGAWSGQSWLDTSTSQKSSNSSAADTNNETAAEEPKTASDEDEYIDSTFITAEELVEMLESETKTLVAYVSISPPQGSSYIEDSINLSSDRFFQKDDSGNEILKSVSRMAGALGDAGITEEDGVVIYGDCFSCGDSTFVLWMMKYLGHQNVRILQGPATGLSTASTMTTKPVAIYLADPAPELLADYDSIAAGEFVVVDARTSDQFEIDHIDGAVNIDFNTLIEGDWIKDDSALAEIFVDLEGDSPIVVYSDNFREASIAWYALQHLGYDARIYRDY</sequence>
<gene>
    <name evidence="4" type="ordered locus">Mhar_1146</name>
</gene>
<feature type="domain" description="Rhodanese" evidence="3">
    <location>
        <begin position="100"/>
        <end position="183"/>
    </location>
</feature>
<dbReference type="SMART" id="SM00450">
    <property type="entry name" value="RHOD"/>
    <property type="match status" value="1"/>
</dbReference>
<feature type="region of interest" description="Disordered" evidence="2">
    <location>
        <begin position="27"/>
        <end position="65"/>
    </location>
</feature>
<dbReference type="Pfam" id="PF00581">
    <property type="entry name" value="Rhodanese"/>
    <property type="match status" value="1"/>
</dbReference>
<feature type="domain" description="Rhodanese" evidence="3">
    <location>
        <begin position="213"/>
        <end position="299"/>
    </location>
</feature>
<evidence type="ECO:0000259" key="3">
    <source>
        <dbReference type="PROSITE" id="PS50206"/>
    </source>
</evidence>
<dbReference type="Proteomes" id="UP000005877">
    <property type="component" value="Chromosome"/>
</dbReference>
<keyword evidence="1" id="KW-0677">Repeat</keyword>
<accession>G7WMU9</accession>
<dbReference type="PROSITE" id="PS50206">
    <property type="entry name" value="RHODANESE_3"/>
    <property type="match status" value="2"/>
</dbReference>